<organism evidence="2 3">
    <name type="scientific">Acetobacter senegalensis</name>
    <dbReference type="NCBI Taxonomy" id="446692"/>
    <lineage>
        <taxon>Bacteria</taxon>
        <taxon>Pseudomonadati</taxon>
        <taxon>Pseudomonadota</taxon>
        <taxon>Alphaproteobacteria</taxon>
        <taxon>Acetobacterales</taxon>
        <taxon>Acetobacteraceae</taxon>
        <taxon>Acetobacter</taxon>
    </lineage>
</organism>
<gene>
    <name evidence="2" type="ORF">AD948_00030</name>
</gene>
<dbReference type="PANTHER" id="PTHR45527:SF1">
    <property type="entry name" value="FATTY ACID SYNTHASE"/>
    <property type="match status" value="1"/>
</dbReference>
<dbReference type="GO" id="GO:0044550">
    <property type="term" value="P:secondary metabolite biosynthetic process"/>
    <property type="evidence" value="ECO:0007669"/>
    <property type="project" value="TreeGrafter"/>
</dbReference>
<name>A0A149U9K7_9PROT</name>
<dbReference type="PANTHER" id="PTHR45527">
    <property type="entry name" value="NONRIBOSOMAL PEPTIDE SYNTHETASE"/>
    <property type="match status" value="1"/>
</dbReference>
<evidence type="ECO:0000259" key="1">
    <source>
        <dbReference type="Pfam" id="PF00501"/>
    </source>
</evidence>
<dbReference type="AlphaFoldDB" id="A0A149U9K7"/>
<dbReference type="Proteomes" id="UP000075360">
    <property type="component" value="Unassembled WGS sequence"/>
</dbReference>
<proteinExistence type="predicted"/>
<feature type="domain" description="AMP-dependent synthetase/ligase" evidence="1">
    <location>
        <begin position="1"/>
        <end position="192"/>
    </location>
</feature>
<protein>
    <recommendedName>
        <fullName evidence="1">AMP-dependent synthetase/ligase domain-containing protein</fullName>
    </recommendedName>
</protein>
<feature type="non-terminal residue" evidence="2">
    <location>
        <position position="192"/>
    </location>
</feature>
<dbReference type="Pfam" id="PF00501">
    <property type="entry name" value="AMP-binding"/>
    <property type="match status" value="1"/>
</dbReference>
<evidence type="ECO:0000313" key="3">
    <source>
        <dbReference type="Proteomes" id="UP000075360"/>
    </source>
</evidence>
<dbReference type="OrthoDB" id="9770470at2"/>
<reference evidence="2 3" key="1">
    <citation type="submission" date="2015-06" db="EMBL/GenBank/DDBJ databases">
        <title>Improved classification and identification of acetic acid bacteria using matrix-assisted laser desorption/ionization time-of-flight mass spectrometry; Gluconobacter nephelii and Gluconobacter uchimurae are later heterotypic synonyms of Gluconobacter japonicus and Gluconobacter oxydans, respectively.</title>
        <authorList>
            <person name="Li L."/>
            <person name="Cleenwerck I."/>
            <person name="De Vuyst L."/>
            <person name="Vandamme P."/>
        </authorList>
    </citation>
    <scope>NUCLEOTIDE SEQUENCE [LARGE SCALE GENOMIC DNA]</scope>
    <source>
        <strain evidence="2 3">LMG 23690</strain>
    </source>
</reference>
<dbReference type="InterPro" id="IPR000873">
    <property type="entry name" value="AMP-dep_synth/lig_dom"/>
</dbReference>
<evidence type="ECO:0000313" key="2">
    <source>
        <dbReference type="EMBL" id="KXV62651.1"/>
    </source>
</evidence>
<comment type="caution">
    <text evidence="2">The sequence shown here is derived from an EMBL/GenBank/DDBJ whole genome shotgun (WGS) entry which is preliminary data.</text>
</comment>
<dbReference type="Gene3D" id="3.40.50.12780">
    <property type="entry name" value="N-terminal domain of ligase-like"/>
    <property type="match status" value="1"/>
</dbReference>
<dbReference type="GO" id="GO:0043041">
    <property type="term" value="P:amino acid activation for nonribosomal peptide biosynthetic process"/>
    <property type="evidence" value="ECO:0007669"/>
    <property type="project" value="TreeGrafter"/>
</dbReference>
<dbReference type="GO" id="GO:0031177">
    <property type="term" value="F:phosphopantetheine binding"/>
    <property type="evidence" value="ECO:0007669"/>
    <property type="project" value="TreeGrafter"/>
</dbReference>
<dbReference type="GO" id="GO:0005737">
    <property type="term" value="C:cytoplasm"/>
    <property type="evidence" value="ECO:0007669"/>
    <property type="project" value="TreeGrafter"/>
</dbReference>
<feature type="non-terminal residue" evidence="2">
    <location>
        <position position="1"/>
    </location>
</feature>
<sequence>GSTGKPKGVGITHQALCSHLGDFIETYRITEKDRMLSTSTINFDVAVHELLPALMRGGNVEVRGRDLWDLARTTTVLQNRKITFSRLPTAYWRQWLTALPEGLPDLRQITVGGEGLPGDALGQWHDSHLSHIALDNLYGPTETTIASHRHITSGDDRVHAAAPIGQSYPSRTDCIIDTSGASVPCGGVGELC</sequence>
<accession>A0A149U9K7</accession>
<dbReference type="InterPro" id="IPR042099">
    <property type="entry name" value="ANL_N_sf"/>
</dbReference>
<dbReference type="SUPFAM" id="SSF56801">
    <property type="entry name" value="Acetyl-CoA synthetase-like"/>
    <property type="match status" value="1"/>
</dbReference>
<dbReference type="EMBL" id="LHZU01000006">
    <property type="protein sequence ID" value="KXV62651.1"/>
    <property type="molecule type" value="Genomic_DNA"/>
</dbReference>